<feature type="compositionally biased region" description="Polar residues" evidence="1">
    <location>
        <begin position="78"/>
        <end position="98"/>
    </location>
</feature>
<comment type="caution">
    <text evidence="2">The sequence shown here is derived from an EMBL/GenBank/DDBJ whole genome shotgun (WGS) entry which is preliminary data.</text>
</comment>
<name>K0RX30_THAOC</name>
<organism evidence="2 3">
    <name type="scientific">Thalassiosira oceanica</name>
    <name type="common">Marine diatom</name>
    <dbReference type="NCBI Taxonomy" id="159749"/>
    <lineage>
        <taxon>Eukaryota</taxon>
        <taxon>Sar</taxon>
        <taxon>Stramenopiles</taxon>
        <taxon>Ochrophyta</taxon>
        <taxon>Bacillariophyta</taxon>
        <taxon>Coscinodiscophyceae</taxon>
        <taxon>Thalassiosirophycidae</taxon>
        <taxon>Thalassiosirales</taxon>
        <taxon>Thalassiosiraceae</taxon>
        <taxon>Thalassiosira</taxon>
    </lineage>
</organism>
<evidence type="ECO:0000256" key="1">
    <source>
        <dbReference type="SAM" id="MobiDB-lite"/>
    </source>
</evidence>
<feature type="region of interest" description="Disordered" evidence="1">
    <location>
        <begin position="1"/>
        <end position="106"/>
    </location>
</feature>
<feature type="compositionally biased region" description="Basic and acidic residues" evidence="1">
    <location>
        <begin position="62"/>
        <end position="75"/>
    </location>
</feature>
<gene>
    <name evidence="2" type="ORF">THAOC_22420</name>
</gene>
<accession>K0RX30</accession>
<sequence>SISNLIKAAGTQEDQDKDESTDPVPRLASVPDSATAGFRKGWTSRESMYTIGGTKTLVHQEPTARTEDPTTHPEVRPSSASSCNSDRTALYQQPSSSIGKLPTIEEEPLVDEFTPAARVRNK</sequence>
<evidence type="ECO:0000313" key="2">
    <source>
        <dbReference type="EMBL" id="EJK57525.1"/>
    </source>
</evidence>
<dbReference type="Proteomes" id="UP000266841">
    <property type="component" value="Unassembled WGS sequence"/>
</dbReference>
<evidence type="ECO:0000313" key="3">
    <source>
        <dbReference type="Proteomes" id="UP000266841"/>
    </source>
</evidence>
<protein>
    <submittedName>
        <fullName evidence="2">Uncharacterized protein</fullName>
    </submittedName>
</protein>
<keyword evidence="3" id="KW-1185">Reference proteome</keyword>
<reference evidence="2 3" key="1">
    <citation type="journal article" date="2012" name="Genome Biol.">
        <title>Genome and low-iron response of an oceanic diatom adapted to chronic iron limitation.</title>
        <authorList>
            <person name="Lommer M."/>
            <person name="Specht M."/>
            <person name="Roy A.S."/>
            <person name="Kraemer L."/>
            <person name="Andreson R."/>
            <person name="Gutowska M.A."/>
            <person name="Wolf J."/>
            <person name="Bergner S.V."/>
            <person name="Schilhabel M.B."/>
            <person name="Klostermeier U.C."/>
            <person name="Beiko R.G."/>
            <person name="Rosenstiel P."/>
            <person name="Hippler M."/>
            <person name="Laroche J."/>
        </authorList>
    </citation>
    <scope>NUCLEOTIDE SEQUENCE [LARGE SCALE GENOMIC DNA]</scope>
    <source>
        <strain evidence="2 3">CCMP1005</strain>
    </source>
</reference>
<feature type="non-terminal residue" evidence="2">
    <location>
        <position position="1"/>
    </location>
</feature>
<proteinExistence type="predicted"/>
<dbReference type="EMBL" id="AGNL01027932">
    <property type="protein sequence ID" value="EJK57525.1"/>
    <property type="molecule type" value="Genomic_DNA"/>
</dbReference>
<dbReference type="AlphaFoldDB" id="K0RX30"/>